<gene>
    <name evidence="2" type="ORF">CR513_01346</name>
</gene>
<proteinExistence type="predicted"/>
<feature type="region of interest" description="Disordered" evidence="1">
    <location>
        <begin position="74"/>
        <end position="97"/>
    </location>
</feature>
<protein>
    <submittedName>
        <fullName evidence="2">Uncharacterized protein</fullName>
    </submittedName>
</protein>
<accession>A0A371IF72</accession>
<feature type="compositionally biased region" description="Basic residues" evidence="1">
    <location>
        <begin position="80"/>
        <end position="90"/>
    </location>
</feature>
<sequence>MEILYQEINEIEPYKDDTIYVNKRQPHHSWVGLVDGLAIARIRVHQGQNNMKILDSLSKKRSKSNVKYPLALKIGESSHKRAKKSKKKPKAGLDGRF</sequence>
<dbReference type="EMBL" id="QJKJ01000219">
    <property type="protein sequence ID" value="RDY13696.1"/>
    <property type="molecule type" value="Genomic_DNA"/>
</dbReference>
<keyword evidence="3" id="KW-1185">Reference proteome</keyword>
<dbReference type="Proteomes" id="UP000257109">
    <property type="component" value="Unassembled WGS sequence"/>
</dbReference>
<name>A0A371IF72_MUCPR</name>
<evidence type="ECO:0000313" key="2">
    <source>
        <dbReference type="EMBL" id="RDY13696.1"/>
    </source>
</evidence>
<feature type="non-terminal residue" evidence="2">
    <location>
        <position position="1"/>
    </location>
</feature>
<evidence type="ECO:0000256" key="1">
    <source>
        <dbReference type="SAM" id="MobiDB-lite"/>
    </source>
</evidence>
<organism evidence="2 3">
    <name type="scientific">Mucuna pruriens</name>
    <name type="common">Velvet bean</name>
    <name type="synonym">Dolichos pruriens</name>
    <dbReference type="NCBI Taxonomy" id="157652"/>
    <lineage>
        <taxon>Eukaryota</taxon>
        <taxon>Viridiplantae</taxon>
        <taxon>Streptophyta</taxon>
        <taxon>Embryophyta</taxon>
        <taxon>Tracheophyta</taxon>
        <taxon>Spermatophyta</taxon>
        <taxon>Magnoliopsida</taxon>
        <taxon>eudicotyledons</taxon>
        <taxon>Gunneridae</taxon>
        <taxon>Pentapetalae</taxon>
        <taxon>rosids</taxon>
        <taxon>fabids</taxon>
        <taxon>Fabales</taxon>
        <taxon>Fabaceae</taxon>
        <taxon>Papilionoideae</taxon>
        <taxon>50 kb inversion clade</taxon>
        <taxon>NPAAA clade</taxon>
        <taxon>indigoferoid/millettioid clade</taxon>
        <taxon>Phaseoleae</taxon>
        <taxon>Mucuna</taxon>
    </lineage>
</organism>
<dbReference type="AlphaFoldDB" id="A0A371IF72"/>
<evidence type="ECO:0000313" key="3">
    <source>
        <dbReference type="Proteomes" id="UP000257109"/>
    </source>
</evidence>
<reference evidence="2" key="1">
    <citation type="submission" date="2018-05" db="EMBL/GenBank/DDBJ databases">
        <title>Draft genome of Mucuna pruriens seed.</title>
        <authorList>
            <person name="Nnadi N.E."/>
            <person name="Vos R."/>
            <person name="Hasami M.H."/>
            <person name="Devisetty U.K."/>
            <person name="Aguiy J.C."/>
        </authorList>
    </citation>
    <scope>NUCLEOTIDE SEQUENCE [LARGE SCALE GENOMIC DNA]</scope>
    <source>
        <strain evidence="2">JCA_2017</strain>
    </source>
</reference>
<comment type="caution">
    <text evidence="2">The sequence shown here is derived from an EMBL/GenBank/DDBJ whole genome shotgun (WGS) entry which is preliminary data.</text>
</comment>